<dbReference type="EMBL" id="STGX01000018">
    <property type="protein sequence ID" value="THV24502.1"/>
    <property type="molecule type" value="Genomic_DNA"/>
</dbReference>
<organism evidence="1 2">
    <name type="scientific">Glycomyces paridis</name>
    <dbReference type="NCBI Taxonomy" id="2126555"/>
    <lineage>
        <taxon>Bacteria</taxon>
        <taxon>Bacillati</taxon>
        <taxon>Actinomycetota</taxon>
        <taxon>Actinomycetes</taxon>
        <taxon>Glycomycetales</taxon>
        <taxon>Glycomycetaceae</taxon>
        <taxon>Glycomyces</taxon>
    </lineage>
</organism>
<evidence type="ECO:0000313" key="2">
    <source>
        <dbReference type="Proteomes" id="UP000305792"/>
    </source>
</evidence>
<gene>
    <name evidence="1" type="ORF">E9998_21035</name>
</gene>
<dbReference type="Proteomes" id="UP000305792">
    <property type="component" value="Unassembled WGS sequence"/>
</dbReference>
<dbReference type="AlphaFoldDB" id="A0A4S8P6T3"/>
<name>A0A4S8P6T3_9ACTN</name>
<proteinExistence type="predicted"/>
<reference evidence="1 2" key="1">
    <citation type="journal article" date="2018" name="Int. J. Syst. Evol. Microbiol.">
        <title>Glycomyces paridis sp. nov., isolated from the medicinal plant Paris polyphylla.</title>
        <authorList>
            <person name="Fang X.M."/>
            <person name="Bai J.L."/>
            <person name="Su J."/>
            <person name="Zhao L.L."/>
            <person name="Liu H.Y."/>
            <person name="Ma B.P."/>
            <person name="Zhang Y.Q."/>
            <person name="Yu L.Y."/>
        </authorList>
    </citation>
    <scope>NUCLEOTIDE SEQUENCE [LARGE SCALE GENOMIC DNA]</scope>
    <source>
        <strain evidence="1 2">CPCC 204357</strain>
    </source>
</reference>
<dbReference type="OrthoDB" id="9964872at2"/>
<evidence type="ECO:0000313" key="1">
    <source>
        <dbReference type="EMBL" id="THV24502.1"/>
    </source>
</evidence>
<dbReference type="RefSeq" id="WP_136531661.1">
    <property type="nucleotide sequence ID" value="NZ_STGX01000018.1"/>
</dbReference>
<keyword evidence="2" id="KW-1185">Reference proteome</keyword>
<comment type="caution">
    <text evidence="1">The sequence shown here is derived from an EMBL/GenBank/DDBJ whole genome shotgun (WGS) entry which is preliminary data.</text>
</comment>
<sequence>MTNADEAWRIGKSRQYRRLALSGLGVKEIVHYANGKHPEAELILKDGRKIELAIGDLEFAAEEPLRVTAERHGDSTYLVRYTGPAVENADIAVFFNGGTWQEEFDKDLDRWIESGYTEDLNYVVDARIMARTA</sequence>
<accession>A0A4S8P6T3</accession>
<protein>
    <submittedName>
        <fullName evidence="1">Uncharacterized protein</fullName>
    </submittedName>
</protein>